<evidence type="ECO:0000256" key="1">
    <source>
        <dbReference type="ARBA" id="ARBA00004651"/>
    </source>
</evidence>
<feature type="region of interest" description="Disordered" evidence="6">
    <location>
        <begin position="323"/>
        <end position="364"/>
    </location>
</feature>
<dbReference type="Pfam" id="PF02653">
    <property type="entry name" value="BPD_transp_2"/>
    <property type="match status" value="1"/>
</dbReference>
<keyword evidence="3 7" id="KW-0812">Transmembrane</keyword>
<feature type="transmembrane region" description="Helical" evidence="7">
    <location>
        <begin position="242"/>
        <end position="267"/>
    </location>
</feature>
<dbReference type="RefSeq" id="WP_087069745.1">
    <property type="nucleotide sequence ID" value="NZ_CP136960.1"/>
</dbReference>
<keyword evidence="9" id="KW-1185">Reference proteome</keyword>
<accession>A0ABU5GBI2</accession>
<dbReference type="EMBL" id="JAWNFY010000007">
    <property type="protein sequence ID" value="MDY5146079.1"/>
    <property type="molecule type" value="Genomic_DNA"/>
</dbReference>
<evidence type="ECO:0000313" key="9">
    <source>
        <dbReference type="Proteomes" id="UP001284901"/>
    </source>
</evidence>
<feature type="transmembrane region" description="Helical" evidence="7">
    <location>
        <begin position="114"/>
        <end position="134"/>
    </location>
</feature>
<feature type="transmembrane region" description="Helical" evidence="7">
    <location>
        <begin position="287"/>
        <end position="305"/>
    </location>
</feature>
<protein>
    <submittedName>
        <fullName evidence="8">ABC transporter permease</fullName>
    </submittedName>
</protein>
<feature type="transmembrane region" description="Helical" evidence="7">
    <location>
        <begin position="88"/>
        <end position="108"/>
    </location>
</feature>
<evidence type="ECO:0000256" key="5">
    <source>
        <dbReference type="ARBA" id="ARBA00023136"/>
    </source>
</evidence>
<name>A0ABU5GBI2_9ACTO</name>
<feature type="compositionally biased region" description="Basic and acidic residues" evidence="6">
    <location>
        <begin position="355"/>
        <end position="364"/>
    </location>
</feature>
<dbReference type="GeneID" id="92813058"/>
<feature type="transmembrane region" description="Helical" evidence="7">
    <location>
        <begin position="205"/>
        <end position="230"/>
    </location>
</feature>
<dbReference type="PANTHER" id="PTHR32196">
    <property type="entry name" value="ABC TRANSPORTER PERMEASE PROTEIN YPHD-RELATED-RELATED"/>
    <property type="match status" value="1"/>
</dbReference>
<evidence type="ECO:0000256" key="3">
    <source>
        <dbReference type="ARBA" id="ARBA00022692"/>
    </source>
</evidence>
<keyword evidence="4 7" id="KW-1133">Transmembrane helix</keyword>
<evidence type="ECO:0000256" key="6">
    <source>
        <dbReference type="SAM" id="MobiDB-lite"/>
    </source>
</evidence>
<keyword evidence="5 7" id="KW-0472">Membrane</keyword>
<feature type="transmembrane region" description="Helical" evidence="7">
    <location>
        <begin position="12"/>
        <end position="31"/>
    </location>
</feature>
<feature type="transmembrane region" description="Helical" evidence="7">
    <location>
        <begin position="155"/>
        <end position="176"/>
    </location>
</feature>
<keyword evidence="2" id="KW-1003">Cell membrane</keyword>
<evidence type="ECO:0000313" key="8">
    <source>
        <dbReference type="EMBL" id="MDY5146079.1"/>
    </source>
</evidence>
<dbReference type="InterPro" id="IPR001851">
    <property type="entry name" value="ABC_transp_permease"/>
</dbReference>
<comment type="caution">
    <text evidence="8">The sequence shown here is derived from an EMBL/GenBank/DDBJ whole genome shotgun (WGS) entry which is preliminary data.</text>
</comment>
<gene>
    <name evidence="8" type="ORF">R6P33_03425</name>
</gene>
<evidence type="ECO:0000256" key="2">
    <source>
        <dbReference type="ARBA" id="ARBA00022475"/>
    </source>
</evidence>
<proteinExistence type="predicted"/>
<feature type="transmembrane region" description="Helical" evidence="7">
    <location>
        <begin position="38"/>
        <end position="58"/>
    </location>
</feature>
<organism evidence="8 9">
    <name type="scientific">Actinotignum timonense</name>
    <dbReference type="NCBI Taxonomy" id="1870995"/>
    <lineage>
        <taxon>Bacteria</taxon>
        <taxon>Bacillati</taxon>
        <taxon>Actinomycetota</taxon>
        <taxon>Actinomycetes</taxon>
        <taxon>Actinomycetales</taxon>
        <taxon>Actinomycetaceae</taxon>
        <taxon>Actinotignum</taxon>
    </lineage>
</organism>
<dbReference type="CDD" id="cd06579">
    <property type="entry name" value="TM_PBP1_transp_AraH_like"/>
    <property type="match status" value="1"/>
</dbReference>
<evidence type="ECO:0000256" key="7">
    <source>
        <dbReference type="SAM" id="Phobius"/>
    </source>
</evidence>
<comment type="subcellular location">
    <subcellularLocation>
        <location evidence="1">Cell membrane</location>
        <topology evidence="1">Multi-pass membrane protein</topology>
    </subcellularLocation>
</comment>
<evidence type="ECO:0000256" key="4">
    <source>
        <dbReference type="ARBA" id="ARBA00022989"/>
    </source>
</evidence>
<reference evidence="8 9" key="1">
    <citation type="submission" date="2023-10" db="EMBL/GenBank/DDBJ databases">
        <title>Whole Genome based description of the genera Actinobaculum and Actinotignum reveals a complex phylogenetic relationship within the species included in the genus Actinotignum.</title>
        <authorList>
            <person name="Jensen C.S."/>
            <person name="Dargis R."/>
            <person name="Kemp M."/>
            <person name="Christensen J.J."/>
        </authorList>
    </citation>
    <scope>NUCLEOTIDE SEQUENCE [LARGE SCALE GENOMIC DNA]</scope>
    <source>
        <strain evidence="8 9">SLA_B089</strain>
    </source>
</reference>
<dbReference type="Proteomes" id="UP001284901">
    <property type="component" value="Unassembled WGS sequence"/>
</dbReference>
<sequence>MKKFRVPQEAGIFGVVLIVGAIMALLSPAFLTMNNMQVLLLNGTVVLFLAMGQTFVLLTGGIDLSVGSNIALTGMIAALAMQGGLPWWLAALLAIVTGALVGVFNGVFIHFGKMPAFIVTFATFGISASIPKILTQARSVTVADPMFAFFGRGSIFGIPIPVVLVLIAAVILAWFLHRTKTGLHIYAVGGNKETARLAGVNNGKIIILVYVISGICSGFGGIIVTSRLMVGYPTAGSGTEQFYSIASAVVGGVSLFGGVGTLLGAFLGAILIAEVSNGMNVIGVDSYWQPLVIGVIILVGVLLDTNRQQLSLSKLFRKKQQATSVASHASADTTNSEISHSQKQPAGVTGGKKSIQTDDRDNEV</sequence>
<feature type="compositionally biased region" description="Polar residues" evidence="6">
    <location>
        <begin position="323"/>
        <end position="344"/>
    </location>
</feature>